<sequence>MRVAGVITLSKVVKKLKVQRTSQVLPTQGVSTTAKFKLQYNYFLVCCSIYHSFNYTIVANPVETRDLMFFQSNLTIAFAFLELLNSPLVVAAPRSAKTSGRRVASPQVATTCGAYQIVGARGTEESQSGSIAYANLIKVVEATIPRGSNVEIQYISDLEYVQSVDEGIKSGAAHLSSQTVKCPNQKYVFVGYSKGAMVIQKLMSQLPIAADKVVAAVMFGNPFHTPGAPQNRCSGIGGAGIASPFTTPIPPQYVSLTYDCCKQWDAVCQTFGLPTVHLSYGGSQDETDAAAFVVSQLRTKLGRSK</sequence>
<keyword evidence="4" id="KW-1185">Reference proteome</keyword>
<protein>
    <recommendedName>
        <fullName evidence="5">Cutinase</fullName>
    </recommendedName>
</protein>
<dbReference type="InterPro" id="IPR029058">
    <property type="entry name" value="AB_hydrolase_fold"/>
</dbReference>
<comment type="caution">
    <text evidence="3">The sequence shown here is derived from an EMBL/GenBank/DDBJ whole genome shotgun (WGS) entry which is preliminary data.</text>
</comment>
<dbReference type="VEuPathDB" id="FungiDB:PSTT_04285"/>
<reference evidence="4" key="3">
    <citation type="journal article" date="2018" name="Mol. Plant Microbe Interact.">
        <title>Genome sequence resources for the wheat stripe rust pathogen (Puccinia striiformis f. sp. tritici) and the barley stripe rust pathogen (Puccinia striiformis f. sp. hordei).</title>
        <authorList>
            <person name="Xia C."/>
            <person name="Wang M."/>
            <person name="Yin C."/>
            <person name="Cornejo O.E."/>
            <person name="Hulbert S.H."/>
            <person name="Chen X."/>
        </authorList>
    </citation>
    <scope>NUCLEOTIDE SEQUENCE [LARGE SCALE GENOMIC DNA]</scope>
    <source>
        <strain evidence="4">93TX-2</strain>
    </source>
</reference>
<dbReference type="VEuPathDB" id="FungiDB:PSHT_00933"/>
<evidence type="ECO:0000256" key="1">
    <source>
        <dbReference type="ARBA" id="ARBA00022801"/>
    </source>
</evidence>
<dbReference type="PANTHER" id="PTHR33630:SF9">
    <property type="entry name" value="CUTINASE 4"/>
    <property type="match status" value="1"/>
</dbReference>
<reference evidence="3 4" key="1">
    <citation type="submission" date="2017-12" db="EMBL/GenBank/DDBJ databases">
        <title>Gene loss provides genomic basis for host adaptation in cereal stripe rust fungi.</title>
        <authorList>
            <person name="Xia C."/>
        </authorList>
    </citation>
    <scope>NUCLEOTIDE SEQUENCE [LARGE SCALE GENOMIC DNA]</scope>
    <source>
        <strain evidence="3 4">93TX-2</strain>
    </source>
</reference>
<dbReference type="Gene3D" id="3.40.50.1820">
    <property type="entry name" value="alpha/beta hydrolase"/>
    <property type="match status" value="1"/>
</dbReference>
<evidence type="ECO:0000313" key="4">
    <source>
        <dbReference type="Proteomes" id="UP000238274"/>
    </source>
</evidence>
<keyword evidence="1" id="KW-0378">Hydrolase</keyword>
<name>A0A2S4WM15_9BASI</name>
<dbReference type="OrthoDB" id="2586582at2759"/>
<dbReference type="InterPro" id="IPR000675">
    <property type="entry name" value="Cutinase/axe"/>
</dbReference>
<dbReference type="PANTHER" id="PTHR33630">
    <property type="entry name" value="CUTINASE RV1984C-RELATED-RELATED"/>
    <property type="match status" value="1"/>
</dbReference>
<evidence type="ECO:0008006" key="5">
    <source>
        <dbReference type="Google" id="ProtNLM"/>
    </source>
</evidence>
<evidence type="ECO:0000256" key="2">
    <source>
        <dbReference type="ARBA" id="ARBA00023157"/>
    </source>
</evidence>
<dbReference type="SUPFAM" id="SSF53474">
    <property type="entry name" value="alpha/beta-Hydrolases"/>
    <property type="match status" value="1"/>
</dbReference>
<evidence type="ECO:0000313" key="3">
    <source>
        <dbReference type="EMBL" id="POW22737.1"/>
    </source>
</evidence>
<reference evidence="4" key="2">
    <citation type="journal article" date="2018" name="BMC Genomics">
        <title>Genomic insights into host adaptation between the wheat stripe rust pathogen (Puccinia striiformis f. sp. tritici) and the barley stripe rust pathogen (Puccinia striiformis f. sp. hordei).</title>
        <authorList>
            <person name="Xia C."/>
            <person name="Wang M."/>
            <person name="Yin C."/>
            <person name="Cornejo O.E."/>
            <person name="Hulbert S.H."/>
            <person name="Chen X."/>
        </authorList>
    </citation>
    <scope>NUCLEOTIDE SEQUENCE [LARGE SCALE GENOMIC DNA]</scope>
    <source>
        <strain evidence="4">93TX-2</strain>
    </source>
</reference>
<dbReference type="Proteomes" id="UP000238274">
    <property type="component" value="Unassembled WGS sequence"/>
</dbReference>
<proteinExistence type="predicted"/>
<dbReference type="Pfam" id="PF01083">
    <property type="entry name" value="Cutinase"/>
    <property type="match status" value="1"/>
</dbReference>
<dbReference type="GO" id="GO:0052689">
    <property type="term" value="F:carboxylic ester hydrolase activity"/>
    <property type="evidence" value="ECO:0007669"/>
    <property type="project" value="UniProtKB-ARBA"/>
</dbReference>
<keyword evidence="2" id="KW-1015">Disulfide bond</keyword>
<dbReference type="EMBL" id="PKSM01000007">
    <property type="protein sequence ID" value="POW22737.1"/>
    <property type="molecule type" value="Genomic_DNA"/>
</dbReference>
<accession>A0A2S4WM15</accession>
<gene>
    <name evidence="3" type="ORF">PSHT_00933</name>
</gene>
<organism evidence="3 4">
    <name type="scientific">Puccinia striiformis</name>
    <dbReference type="NCBI Taxonomy" id="27350"/>
    <lineage>
        <taxon>Eukaryota</taxon>
        <taxon>Fungi</taxon>
        <taxon>Dikarya</taxon>
        <taxon>Basidiomycota</taxon>
        <taxon>Pucciniomycotina</taxon>
        <taxon>Pucciniomycetes</taxon>
        <taxon>Pucciniales</taxon>
        <taxon>Pucciniaceae</taxon>
        <taxon>Puccinia</taxon>
    </lineage>
</organism>
<dbReference type="AlphaFoldDB" id="A0A2S4WM15"/>
<dbReference type="SMART" id="SM01110">
    <property type="entry name" value="Cutinase"/>
    <property type="match status" value="1"/>
</dbReference>